<dbReference type="InterPro" id="IPR036157">
    <property type="entry name" value="dUTPase-like_sf"/>
</dbReference>
<organism evidence="2">
    <name type="scientific">marine sediment metagenome</name>
    <dbReference type="NCBI Taxonomy" id="412755"/>
    <lineage>
        <taxon>unclassified sequences</taxon>
        <taxon>metagenomes</taxon>
        <taxon>ecological metagenomes</taxon>
    </lineage>
</organism>
<evidence type="ECO:0000313" key="2">
    <source>
        <dbReference type="EMBL" id="KKL66538.1"/>
    </source>
</evidence>
<evidence type="ECO:0000256" key="1">
    <source>
        <dbReference type="SAM" id="MobiDB-lite"/>
    </source>
</evidence>
<dbReference type="SUPFAM" id="SSF51283">
    <property type="entry name" value="dUTPase-like"/>
    <property type="match status" value="1"/>
</dbReference>
<dbReference type="AlphaFoldDB" id="A0A0F9DXI8"/>
<reference evidence="2" key="1">
    <citation type="journal article" date="2015" name="Nature">
        <title>Complex archaea that bridge the gap between prokaryotes and eukaryotes.</title>
        <authorList>
            <person name="Spang A."/>
            <person name="Saw J.H."/>
            <person name="Jorgensen S.L."/>
            <person name="Zaremba-Niedzwiedzka K."/>
            <person name="Martijn J."/>
            <person name="Lind A.E."/>
            <person name="van Eijk R."/>
            <person name="Schleper C."/>
            <person name="Guy L."/>
            <person name="Ettema T.J."/>
        </authorList>
    </citation>
    <scope>NUCLEOTIDE SEQUENCE</scope>
</reference>
<sequence length="145" mass="16004">MKIGFGKVNKLATIPEERAGIIPIVTPTPLEIQAGERIDLKTGLVVRVPEGYILSIQSEPSILVHKGLEVLGPTFVAPEDESELIIPLLNVGKGQLNLHPGMQVAVAMLHMTEPVEIETFSPEEPKVLKRRPRRPRSDPFKFEVS</sequence>
<proteinExistence type="predicted"/>
<dbReference type="Gene3D" id="2.70.40.10">
    <property type="match status" value="1"/>
</dbReference>
<feature type="compositionally biased region" description="Basic and acidic residues" evidence="1">
    <location>
        <begin position="135"/>
        <end position="145"/>
    </location>
</feature>
<name>A0A0F9DXI8_9ZZZZ</name>
<comment type="caution">
    <text evidence="2">The sequence shown here is derived from an EMBL/GenBank/DDBJ whole genome shotgun (WGS) entry which is preliminary data.</text>
</comment>
<accession>A0A0F9DXI8</accession>
<feature type="region of interest" description="Disordered" evidence="1">
    <location>
        <begin position="122"/>
        <end position="145"/>
    </location>
</feature>
<evidence type="ECO:0008006" key="3">
    <source>
        <dbReference type="Google" id="ProtNLM"/>
    </source>
</evidence>
<dbReference type="EMBL" id="LAZR01027168">
    <property type="protein sequence ID" value="KKL66538.1"/>
    <property type="molecule type" value="Genomic_DNA"/>
</dbReference>
<protein>
    <recommendedName>
        <fullName evidence="3">dUTPase-like domain-containing protein</fullName>
    </recommendedName>
</protein>
<gene>
    <name evidence="2" type="ORF">LCGC14_2143980</name>
</gene>